<evidence type="ECO:0000256" key="2">
    <source>
        <dbReference type="ARBA" id="ARBA00022723"/>
    </source>
</evidence>
<reference evidence="8 9" key="1">
    <citation type="submission" date="2022-06" db="EMBL/GenBank/DDBJ databases">
        <title>Rhizosaccharibacter gen. nov. sp. nov. KSS12, endophytic bacteria isolated from sugarcane.</title>
        <authorList>
            <person name="Pitiwittayakul N."/>
        </authorList>
    </citation>
    <scope>NUCLEOTIDE SEQUENCE [LARGE SCALE GENOMIC DNA]</scope>
    <source>
        <strain evidence="8 9">KSS12</strain>
    </source>
</reference>
<comment type="caution">
    <text evidence="8">The sequence shown here is derived from an EMBL/GenBank/DDBJ whole genome shotgun (WGS) entry which is preliminary data.</text>
</comment>
<evidence type="ECO:0000313" key="9">
    <source>
        <dbReference type="Proteomes" id="UP001524547"/>
    </source>
</evidence>
<dbReference type="InterPro" id="IPR044862">
    <property type="entry name" value="Pro_4_hyd_alph_FE2OG_OXY"/>
</dbReference>
<dbReference type="InterPro" id="IPR006620">
    <property type="entry name" value="Pro_4_hyd_alph"/>
</dbReference>
<evidence type="ECO:0000256" key="6">
    <source>
        <dbReference type="ARBA" id="ARBA00023004"/>
    </source>
</evidence>
<dbReference type="PROSITE" id="PS51471">
    <property type="entry name" value="FE2OG_OXY"/>
    <property type="match status" value="1"/>
</dbReference>
<accession>A0ABT1VSR0</accession>
<dbReference type="EMBL" id="JAMZEJ010000001">
    <property type="protein sequence ID" value="MCQ8239225.1"/>
    <property type="molecule type" value="Genomic_DNA"/>
</dbReference>
<dbReference type="InterPro" id="IPR036249">
    <property type="entry name" value="Thioredoxin-like_sf"/>
</dbReference>
<evidence type="ECO:0000256" key="3">
    <source>
        <dbReference type="ARBA" id="ARBA00022896"/>
    </source>
</evidence>
<keyword evidence="5" id="KW-0560">Oxidoreductase</keyword>
<keyword evidence="6" id="KW-0408">Iron</keyword>
<proteinExistence type="predicted"/>
<keyword evidence="2" id="KW-0479">Metal-binding</keyword>
<evidence type="ECO:0000259" key="7">
    <source>
        <dbReference type="PROSITE" id="PS51471"/>
    </source>
</evidence>
<sequence>MSDFASLHVGDPAPWFRQRCTTPQGQYSFDMVAGRYVLMFLFRSGADPRTEAALNAVRRHRALFDGQHLTFFGVSADAGDEMRLQPEQPGIRFLWDGDGLVGRLYGSRGLSASAPADTGLWYLIDPMLRVRGVYQDVPGLADKLLSAVEQLPPLDDPDLPIPALMLPDVFEPEFSQRLIRYYEASSSVPSGIYTEDPTGTSRAVLDNSFKRRRDCVLRDRALVQQVQARIIRRVVPEIRKVFQFEATQLDRLILASYDASDRGCFGPHRDNTVKATEHRRFAVSINLNQEFEGGELMFPEFGRRTFRPPAGGAIVFSCGLMHAVTPVTAGRRLACLPFVYDDAAAKLKQANKKDVADAAGTNTAA</sequence>
<keyword evidence="3" id="KW-0847">Vitamin C</keyword>
<evidence type="ECO:0000256" key="4">
    <source>
        <dbReference type="ARBA" id="ARBA00022964"/>
    </source>
</evidence>
<dbReference type="RefSeq" id="WP_422917975.1">
    <property type="nucleotide sequence ID" value="NZ_JAMZEJ010000001.1"/>
</dbReference>
<protein>
    <submittedName>
        <fullName evidence="8">2OG-Fe(II) oxygenase</fullName>
    </submittedName>
</protein>
<dbReference type="Gene3D" id="2.60.120.620">
    <property type="entry name" value="q2cbj1_9rhob like domain"/>
    <property type="match status" value="1"/>
</dbReference>
<dbReference type="SUPFAM" id="SSF52833">
    <property type="entry name" value="Thioredoxin-like"/>
    <property type="match status" value="1"/>
</dbReference>
<keyword evidence="4" id="KW-0223">Dioxygenase</keyword>
<dbReference type="Gene3D" id="3.40.30.10">
    <property type="entry name" value="Glutaredoxin"/>
    <property type="match status" value="1"/>
</dbReference>
<keyword evidence="9" id="KW-1185">Reference proteome</keyword>
<dbReference type="InterPro" id="IPR005123">
    <property type="entry name" value="Oxoglu/Fe-dep_dioxygenase_dom"/>
</dbReference>
<comment type="cofactor">
    <cofactor evidence="1">
        <name>L-ascorbate</name>
        <dbReference type="ChEBI" id="CHEBI:38290"/>
    </cofactor>
</comment>
<evidence type="ECO:0000256" key="1">
    <source>
        <dbReference type="ARBA" id="ARBA00001961"/>
    </source>
</evidence>
<name>A0ABT1VSR0_9PROT</name>
<dbReference type="SMART" id="SM00702">
    <property type="entry name" value="P4Hc"/>
    <property type="match status" value="1"/>
</dbReference>
<dbReference type="Pfam" id="PF13640">
    <property type="entry name" value="2OG-FeII_Oxy_3"/>
    <property type="match status" value="1"/>
</dbReference>
<organism evidence="8 9">
    <name type="scientific">Rhizosaccharibacter radicis</name>
    <dbReference type="NCBI Taxonomy" id="2782605"/>
    <lineage>
        <taxon>Bacteria</taxon>
        <taxon>Pseudomonadati</taxon>
        <taxon>Pseudomonadota</taxon>
        <taxon>Alphaproteobacteria</taxon>
        <taxon>Acetobacterales</taxon>
        <taxon>Acetobacteraceae</taxon>
        <taxon>Rhizosaccharibacter</taxon>
    </lineage>
</organism>
<evidence type="ECO:0000256" key="5">
    <source>
        <dbReference type="ARBA" id="ARBA00023002"/>
    </source>
</evidence>
<evidence type="ECO:0000313" key="8">
    <source>
        <dbReference type="EMBL" id="MCQ8239225.1"/>
    </source>
</evidence>
<feature type="domain" description="Fe2OG dioxygenase" evidence="7">
    <location>
        <begin position="248"/>
        <end position="342"/>
    </location>
</feature>
<dbReference type="Proteomes" id="UP001524547">
    <property type="component" value="Unassembled WGS sequence"/>
</dbReference>
<gene>
    <name evidence="8" type="ORF">NFI88_00015</name>
</gene>